<protein>
    <recommendedName>
        <fullName evidence="4">DJ-1/PfpI domain-containing protein</fullName>
    </recommendedName>
</protein>
<keyword evidence="6" id="KW-1185">Reference proteome</keyword>
<evidence type="ECO:0000256" key="3">
    <source>
        <dbReference type="ARBA" id="ARBA00038493"/>
    </source>
</evidence>
<sequence>MPKVIIIATNIAELAGKPNGTYMPELTHVVEALAANGIEFDIASPNGGKIPGYGKDADDITKKLLADESFSAAISTTMKLSDVDPSIYDAVFYPGGYGLLFDLCEDETAHKITRTIYEAGKPVSAVCHGPAALALIKLSDGSGLIDGKNVTGFTLGEEKAMDTLDAIPFVLEERMVENGGIYRKVKNWKSLVVEDGLLITGQNPGSAGDVGKALAARLGSVDDA</sequence>
<dbReference type="EMBL" id="JALLPJ020000157">
    <property type="protein sequence ID" value="KAL3800508.1"/>
    <property type="molecule type" value="Genomic_DNA"/>
</dbReference>
<evidence type="ECO:0000256" key="1">
    <source>
        <dbReference type="ARBA" id="ARBA00023016"/>
    </source>
</evidence>
<comment type="similarity">
    <text evidence="3">Belongs to the peptidase C56 family. HSP31-like subfamily.</text>
</comment>
<dbReference type="InterPro" id="IPR029062">
    <property type="entry name" value="Class_I_gatase-like"/>
</dbReference>
<comment type="caution">
    <text evidence="5">The sequence shown here is derived from an EMBL/GenBank/DDBJ whole genome shotgun (WGS) entry which is preliminary data.</text>
</comment>
<evidence type="ECO:0000256" key="2">
    <source>
        <dbReference type="ARBA" id="ARBA00023239"/>
    </source>
</evidence>
<dbReference type="PANTHER" id="PTHR48094:SF11">
    <property type="entry name" value="GLUTATHIONE-INDEPENDENT GLYOXALASE HSP31-RELATED"/>
    <property type="match status" value="1"/>
</dbReference>
<dbReference type="AlphaFoldDB" id="A0ABD3QJ83"/>
<dbReference type="PANTHER" id="PTHR48094">
    <property type="entry name" value="PROTEIN/NUCLEIC ACID DEGLYCASE DJ-1-RELATED"/>
    <property type="match status" value="1"/>
</dbReference>
<evidence type="ECO:0000313" key="5">
    <source>
        <dbReference type="EMBL" id="KAL3800508.1"/>
    </source>
</evidence>
<gene>
    <name evidence="5" type="ORF">ACHAWO_000188</name>
</gene>
<dbReference type="InterPro" id="IPR002818">
    <property type="entry name" value="DJ-1/PfpI"/>
</dbReference>
<dbReference type="GO" id="GO:0016829">
    <property type="term" value="F:lyase activity"/>
    <property type="evidence" value="ECO:0007669"/>
    <property type="project" value="UniProtKB-KW"/>
</dbReference>
<dbReference type="Proteomes" id="UP001530400">
    <property type="component" value="Unassembled WGS sequence"/>
</dbReference>
<keyword evidence="1" id="KW-0346">Stress response</keyword>
<dbReference type="InterPro" id="IPR050325">
    <property type="entry name" value="Prot/Nucl_acid_deglycase"/>
</dbReference>
<reference evidence="5 6" key="1">
    <citation type="submission" date="2024-10" db="EMBL/GenBank/DDBJ databases">
        <title>Updated reference genomes for cyclostephanoid diatoms.</title>
        <authorList>
            <person name="Roberts W.R."/>
            <person name="Alverson A.J."/>
        </authorList>
    </citation>
    <scope>NUCLEOTIDE SEQUENCE [LARGE SCALE GENOMIC DNA]</scope>
    <source>
        <strain evidence="5 6">AJA010-31</strain>
    </source>
</reference>
<organism evidence="5 6">
    <name type="scientific">Cyclotella atomus</name>
    <dbReference type="NCBI Taxonomy" id="382360"/>
    <lineage>
        <taxon>Eukaryota</taxon>
        <taxon>Sar</taxon>
        <taxon>Stramenopiles</taxon>
        <taxon>Ochrophyta</taxon>
        <taxon>Bacillariophyta</taxon>
        <taxon>Coscinodiscophyceae</taxon>
        <taxon>Thalassiosirophycidae</taxon>
        <taxon>Stephanodiscales</taxon>
        <taxon>Stephanodiscaceae</taxon>
        <taxon>Cyclotella</taxon>
    </lineage>
</organism>
<evidence type="ECO:0000259" key="4">
    <source>
        <dbReference type="Pfam" id="PF01965"/>
    </source>
</evidence>
<keyword evidence="2" id="KW-0456">Lyase</keyword>
<accession>A0ABD3QJ83</accession>
<dbReference type="SUPFAM" id="SSF52317">
    <property type="entry name" value="Class I glutamine amidotransferase-like"/>
    <property type="match status" value="1"/>
</dbReference>
<dbReference type="Gene3D" id="3.40.50.880">
    <property type="match status" value="1"/>
</dbReference>
<proteinExistence type="inferred from homology"/>
<evidence type="ECO:0000313" key="6">
    <source>
        <dbReference type="Proteomes" id="UP001530400"/>
    </source>
</evidence>
<dbReference type="Pfam" id="PF01965">
    <property type="entry name" value="DJ-1_PfpI"/>
    <property type="match status" value="1"/>
</dbReference>
<dbReference type="CDD" id="cd03141">
    <property type="entry name" value="GATase1_Hsp31_like"/>
    <property type="match status" value="1"/>
</dbReference>
<feature type="domain" description="DJ-1/PfpI" evidence="4">
    <location>
        <begin position="25"/>
        <end position="214"/>
    </location>
</feature>
<name>A0ABD3QJ83_9STRA</name>